<dbReference type="SUPFAM" id="SSF81383">
    <property type="entry name" value="F-box domain"/>
    <property type="match status" value="1"/>
</dbReference>
<keyword evidence="2" id="KW-1133">Transmembrane helix</keyword>
<feature type="non-terminal residue" evidence="4">
    <location>
        <position position="254"/>
    </location>
</feature>
<evidence type="ECO:0000256" key="1">
    <source>
        <dbReference type="SAM" id="MobiDB-lite"/>
    </source>
</evidence>
<feature type="domain" description="F-box" evidence="3">
    <location>
        <begin position="86"/>
        <end position="112"/>
    </location>
</feature>
<accession>A0A7J7GGP7</accession>
<organism evidence="4 5">
    <name type="scientific">Camellia sinensis</name>
    <name type="common">Tea plant</name>
    <name type="synonym">Thea sinensis</name>
    <dbReference type="NCBI Taxonomy" id="4442"/>
    <lineage>
        <taxon>Eukaryota</taxon>
        <taxon>Viridiplantae</taxon>
        <taxon>Streptophyta</taxon>
        <taxon>Embryophyta</taxon>
        <taxon>Tracheophyta</taxon>
        <taxon>Spermatophyta</taxon>
        <taxon>Magnoliopsida</taxon>
        <taxon>eudicotyledons</taxon>
        <taxon>Gunneridae</taxon>
        <taxon>Pentapetalae</taxon>
        <taxon>asterids</taxon>
        <taxon>Ericales</taxon>
        <taxon>Theaceae</taxon>
        <taxon>Camellia</taxon>
    </lineage>
</organism>
<keyword evidence="5" id="KW-1185">Reference proteome</keyword>
<sequence>KPEHHGCILYRCCFFNLDDNSAEDGCYSFTIRPEKPRTFKMLEPSKPPHAKKSRKERNLGRLADATGSTKLWNIRSGKNSQKTFMKLLPIATFFRFRFVCKKWNSLPTSHSFSQQCARVVQAQPWFYTITHENVNTGAMYDPSLKKWHHPTNPALPTKLIVLLVVLSAFLTLAIEASLFAILLLNPSRSFQLGLDAKAMADKLSHHRTGTGEEETQKLRTGRGLRRSRRSRRGNRNRLRKRRSRLKSGRMLSRR</sequence>
<feature type="transmembrane region" description="Helical" evidence="2">
    <location>
        <begin position="159"/>
        <end position="184"/>
    </location>
</feature>
<dbReference type="Pfam" id="PF00646">
    <property type="entry name" value="F-box"/>
    <property type="match status" value="1"/>
</dbReference>
<keyword evidence="2" id="KW-0812">Transmembrane</keyword>
<reference evidence="5" key="1">
    <citation type="journal article" date="2020" name="Nat. Commun.">
        <title>Genome assembly of wild tea tree DASZ reveals pedigree and selection history of tea varieties.</title>
        <authorList>
            <person name="Zhang W."/>
            <person name="Zhang Y."/>
            <person name="Qiu H."/>
            <person name="Guo Y."/>
            <person name="Wan H."/>
            <person name="Zhang X."/>
            <person name="Scossa F."/>
            <person name="Alseekh S."/>
            <person name="Zhang Q."/>
            <person name="Wang P."/>
            <person name="Xu L."/>
            <person name="Schmidt M.H."/>
            <person name="Jia X."/>
            <person name="Li D."/>
            <person name="Zhu A."/>
            <person name="Guo F."/>
            <person name="Chen W."/>
            <person name="Ni D."/>
            <person name="Usadel B."/>
            <person name="Fernie A.R."/>
            <person name="Wen W."/>
        </authorList>
    </citation>
    <scope>NUCLEOTIDE SEQUENCE [LARGE SCALE GENOMIC DNA]</scope>
    <source>
        <strain evidence="5">cv. G240</strain>
    </source>
</reference>
<name>A0A7J7GGP7_CAMSI</name>
<dbReference type="PANTHER" id="PTHR46301:SF77">
    <property type="entry name" value="F-BOX ONLY PROTEIN 6"/>
    <property type="match status" value="1"/>
</dbReference>
<dbReference type="InterPro" id="IPR001810">
    <property type="entry name" value="F-box_dom"/>
</dbReference>
<keyword evidence="2" id="KW-0472">Membrane</keyword>
<evidence type="ECO:0000313" key="4">
    <source>
        <dbReference type="EMBL" id="KAF5939933.1"/>
    </source>
</evidence>
<dbReference type="InterPro" id="IPR036047">
    <property type="entry name" value="F-box-like_dom_sf"/>
</dbReference>
<reference evidence="4 5" key="2">
    <citation type="submission" date="2020-07" db="EMBL/GenBank/DDBJ databases">
        <title>Genome assembly of wild tea tree DASZ reveals pedigree and selection history of tea varieties.</title>
        <authorList>
            <person name="Zhang W."/>
        </authorList>
    </citation>
    <scope>NUCLEOTIDE SEQUENCE [LARGE SCALE GENOMIC DNA]</scope>
    <source>
        <strain evidence="5">cv. G240</strain>
        <tissue evidence="4">Leaf</tissue>
    </source>
</reference>
<feature type="compositionally biased region" description="Basic residues" evidence="1">
    <location>
        <begin position="219"/>
        <end position="254"/>
    </location>
</feature>
<feature type="region of interest" description="Disordered" evidence="1">
    <location>
        <begin position="205"/>
        <end position="254"/>
    </location>
</feature>
<dbReference type="EMBL" id="JACBKZ010000010">
    <property type="protein sequence ID" value="KAF5939933.1"/>
    <property type="molecule type" value="Genomic_DNA"/>
</dbReference>
<evidence type="ECO:0000259" key="3">
    <source>
        <dbReference type="Pfam" id="PF00646"/>
    </source>
</evidence>
<evidence type="ECO:0000313" key="5">
    <source>
        <dbReference type="Proteomes" id="UP000593564"/>
    </source>
</evidence>
<gene>
    <name evidence="4" type="ORF">HYC85_021100</name>
</gene>
<proteinExistence type="predicted"/>
<protein>
    <recommendedName>
        <fullName evidence="3">F-box domain-containing protein</fullName>
    </recommendedName>
</protein>
<comment type="caution">
    <text evidence="4">The sequence shown here is derived from an EMBL/GenBank/DDBJ whole genome shotgun (WGS) entry which is preliminary data.</text>
</comment>
<dbReference type="Proteomes" id="UP000593564">
    <property type="component" value="Unassembled WGS sequence"/>
</dbReference>
<dbReference type="PANTHER" id="PTHR46301">
    <property type="entry name" value="F-BOX/KELCH-REPEAT PROTEIN"/>
    <property type="match status" value="1"/>
</dbReference>
<dbReference type="AlphaFoldDB" id="A0A7J7GGP7"/>
<evidence type="ECO:0000256" key="2">
    <source>
        <dbReference type="SAM" id="Phobius"/>
    </source>
</evidence>